<dbReference type="AlphaFoldDB" id="A0A1D2NMZ9"/>
<proteinExistence type="predicted"/>
<feature type="compositionally biased region" description="Basic and acidic residues" evidence="1">
    <location>
        <begin position="126"/>
        <end position="146"/>
    </location>
</feature>
<feature type="non-terminal residue" evidence="2">
    <location>
        <position position="1"/>
    </location>
</feature>
<keyword evidence="3" id="KW-1185">Reference proteome</keyword>
<protein>
    <submittedName>
        <fullName evidence="2">Uncharacterized protein</fullName>
    </submittedName>
</protein>
<feature type="region of interest" description="Disordered" evidence="1">
    <location>
        <begin position="118"/>
        <end position="172"/>
    </location>
</feature>
<name>A0A1D2NMZ9_ORCCI</name>
<evidence type="ECO:0000256" key="1">
    <source>
        <dbReference type="SAM" id="MobiDB-lite"/>
    </source>
</evidence>
<evidence type="ECO:0000313" key="2">
    <source>
        <dbReference type="EMBL" id="ODN06632.1"/>
    </source>
</evidence>
<organism evidence="2 3">
    <name type="scientific">Orchesella cincta</name>
    <name type="common">Springtail</name>
    <name type="synonym">Podura cincta</name>
    <dbReference type="NCBI Taxonomy" id="48709"/>
    <lineage>
        <taxon>Eukaryota</taxon>
        <taxon>Metazoa</taxon>
        <taxon>Ecdysozoa</taxon>
        <taxon>Arthropoda</taxon>
        <taxon>Hexapoda</taxon>
        <taxon>Collembola</taxon>
        <taxon>Entomobryomorpha</taxon>
        <taxon>Entomobryoidea</taxon>
        <taxon>Orchesellidae</taxon>
        <taxon>Orchesellinae</taxon>
        <taxon>Orchesella</taxon>
    </lineage>
</organism>
<comment type="caution">
    <text evidence="2">The sequence shown here is derived from an EMBL/GenBank/DDBJ whole genome shotgun (WGS) entry which is preliminary data.</text>
</comment>
<dbReference type="Proteomes" id="UP000094527">
    <property type="component" value="Unassembled WGS sequence"/>
</dbReference>
<feature type="compositionally biased region" description="Low complexity" evidence="1">
    <location>
        <begin position="147"/>
        <end position="156"/>
    </location>
</feature>
<accession>A0A1D2NMZ9</accession>
<evidence type="ECO:0000313" key="3">
    <source>
        <dbReference type="Proteomes" id="UP000094527"/>
    </source>
</evidence>
<reference evidence="2 3" key="1">
    <citation type="journal article" date="2016" name="Genome Biol. Evol.">
        <title>Gene Family Evolution Reflects Adaptation to Soil Environmental Stressors in the Genome of the Collembolan Orchesella cincta.</title>
        <authorList>
            <person name="Faddeeva-Vakhrusheva A."/>
            <person name="Derks M.F."/>
            <person name="Anvar S.Y."/>
            <person name="Agamennone V."/>
            <person name="Suring W."/>
            <person name="Smit S."/>
            <person name="van Straalen N.M."/>
            <person name="Roelofs D."/>
        </authorList>
    </citation>
    <scope>NUCLEOTIDE SEQUENCE [LARGE SCALE GENOMIC DNA]</scope>
    <source>
        <tissue evidence="2">Mixed pool</tissue>
    </source>
</reference>
<gene>
    <name evidence="2" type="ORF">Ocin01_00043</name>
</gene>
<sequence>PTFETQDDSAMRIDESSFTTVPKATRKGQENCFSHSPKIDHTKGDISDNVQLCVRSSKRSLKENFNMSNGRSNFFHHFIPKTMPCIVLPSQMESSMLSSENDHILNLSASLNRHCPIPKSPTPTIEKCDSIASPHKEVTSKSDRGEMSSSPSSSLESDSEEQGNRSRKTRVDMNYNDVKAYADDEISSVSSEMDGLKEDQMTDIDVGDHCSTNDDSATECGFQPKICKIPESKKSKSLTFGIDRILSSTTEASKDQTKLPTGSAEARIVCESPPVVPNLSTKIDCSAEYDKHHSIMTKLKLCTTENQKRSAATLPFFHHPYTSYHHHHNINSIITTSSSSNENRHHHSHHHHHPLSHCSECLFLRRYCGGSSGATRAAHTSSSSSSAAAAAANNVATNNMQFSSMATPCGPTSSPISASFTWMANPSIYDNSAIISPVAGMK</sequence>
<dbReference type="EMBL" id="LJIJ01000001">
    <property type="protein sequence ID" value="ODN06632.1"/>
    <property type="molecule type" value="Genomic_DNA"/>
</dbReference>